<dbReference type="GO" id="GO:0008483">
    <property type="term" value="F:transaminase activity"/>
    <property type="evidence" value="ECO:0007669"/>
    <property type="project" value="UniProtKB-KW"/>
</dbReference>
<dbReference type="InterPro" id="IPR015424">
    <property type="entry name" value="PyrdxlP-dep_Trfase"/>
</dbReference>
<dbReference type="InterPro" id="IPR015422">
    <property type="entry name" value="PyrdxlP-dep_Trfase_small"/>
</dbReference>
<feature type="region of interest" description="Disordered" evidence="5">
    <location>
        <begin position="51"/>
        <end position="71"/>
    </location>
</feature>
<keyword evidence="4" id="KW-0663">Pyridoxal phosphate</keyword>
<dbReference type="Pfam" id="PF04864">
    <property type="entry name" value="Alliinase_C"/>
    <property type="match status" value="1"/>
</dbReference>
<comment type="cofactor">
    <cofactor evidence="1">
        <name>pyridoxal 5'-phosphate</name>
        <dbReference type="ChEBI" id="CHEBI:597326"/>
    </cofactor>
</comment>
<dbReference type="Gramene" id="OMO49891">
    <property type="protein sequence ID" value="OMO49891"/>
    <property type="gene ID" value="CCACVL1_30761"/>
</dbReference>
<feature type="domain" description="Alliinase C-terminal" evidence="6">
    <location>
        <begin position="80"/>
        <end position="438"/>
    </location>
</feature>
<dbReference type="SUPFAM" id="SSF53383">
    <property type="entry name" value="PLP-dependent transferases"/>
    <property type="match status" value="1"/>
</dbReference>
<dbReference type="OMA" id="ASCNYNE"/>
<organism evidence="7 8">
    <name type="scientific">Corchorus capsularis</name>
    <name type="common">Jute</name>
    <dbReference type="NCBI Taxonomy" id="210143"/>
    <lineage>
        <taxon>Eukaryota</taxon>
        <taxon>Viridiplantae</taxon>
        <taxon>Streptophyta</taxon>
        <taxon>Embryophyta</taxon>
        <taxon>Tracheophyta</taxon>
        <taxon>Spermatophyta</taxon>
        <taxon>Magnoliopsida</taxon>
        <taxon>eudicotyledons</taxon>
        <taxon>Gunneridae</taxon>
        <taxon>Pentapetalae</taxon>
        <taxon>rosids</taxon>
        <taxon>malvids</taxon>
        <taxon>Malvales</taxon>
        <taxon>Malvaceae</taxon>
        <taxon>Grewioideae</taxon>
        <taxon>Apeibeae</taxon>
        <taxon>Corchorus</taxon>
    </lineage>
</organism>
<keyword evidence="3" id="KW-0808">Transferase</keyword>
<dbReference type="Gene3D" id="3.90.1150.10">
    <property type="entry name" value="Aspartate Aminotransferase, domain 1"/>
    <property type="match status" value="1"/>
</dbReference>
<comment type="similarity">
    <text evidence="2">Belongs to the alliinase family.</text>
</comment>
<dbReference type="OrthoDB" id="2020362at2759"/>
<accession>A0A1R3FVM2</accession>
<dbReference type="AlphaFoldDB" id="A0A1R3FVM2"/>
<dbReference type="InterPro" id="IPR050478">
    <property type="entry name" value="Ethylene_sulfur-biosynth"/>
</dbReference>
<keyword evidence="3" id="KW-0032">Aminotransferase</keyword>
<dbReference type="InterPro" id="IPR015421">
    <property type="entry name" value="PyrdxlP-dep_Trfase_major"/>
</dbReference>
<feature type="compositionally biased region" description="Low complexity" evidence="5">
    <location>
        <begin position="58"/>
        <end position="68"/>
    </location>
</feature>
<evidence type="ECO:0000256" key="5">
    <source>
        <dbReference type="SAM" id="MobiDB-lite"/>
    </source>
</evidence>
<reference evidence="7 8" key="1">
    <citation type="submission" date="2013-09" db="EMBL/GenBank/DDBJ databases">
        <title>Corchorus capsularis genome sequencing.</title>
        <authorList>
            <person name="Alam M."/>
            <person name="Haque M.S."/>
            <person name="Islam M.S."/>
            <person name="Emdad E.M."/>
            <person name="Islam M.M."/>
            <person name="Ahmed B."/>
            <person name="Halim A."/>
            <person name="Hossen Q.M.M."/>
            <person name="Hossain M.Z."/>
            <person name="Ahmed R."/>
            <person name="Khan M.M."/>
            <person name="Islam R."/>
            <person name="Rashid M.M."/>
            <person name="Khan S.A."/>
            <person name="Rahman M.S."/>
            <person name="Alam M."/>
        </authorList>
    </citation>
    <scope>NUCLEOTIDE SEQUENCE [LARGE SCALE GENOMIC DNA]</scope>
    <source>
        <strain evidence="8">cv. CVL-1</strain>
        <tissue evidence="7">Whole seedling</tissue>
    </source>
</reference>
<protein>
    <submittedName>
        <fullName evidence="7">EGF-like, alliinase</fullName>
    </submittedName>
</protein>
<comment type="caution">
    <text evidence="7">The sequence shown here is derived from an EMBL/GenBank/DDBJ whole genome shotgun (WGS) entry which is preliminary data.</text>
</comment>
<proteinExistence type="inferred from homology"/>
<dbReference type="InterPro" id="IPR006948">
    <property type="entry name" value="Alliinase_C"/>
</dbReference>
<dbReference type="Proteomes" id="UP000188268">
    <property type="component" value="Unassembled WGS sequence"/>
</dbReference>
<dbReference type="CDD" id="cd00609">
    <property type="entry name" value="AAT_like"/>
    <property type="match status" value="1"/>
</dbReference>
<dbReference type="InterPro" id="IPR037029">
    <property type="entry name" value="Alliinase_N_sf"/>
</dbReference>
<evidence type="ECO:0000313" key="7">
    <source>
        <dbReference type="EMBL" id="OMO49891.1"/>
    </source>
</evidence>
<name>A0A1R3FVM2_COCAP</name>
<dbReference type="GO" id="GO:0016846">
    <property type="term" value="F:carbon-sulfur lyase activity"/>
    <property type="evidence" value="ECO:0007669"/>
    <property type="project" value="InterPro"/>
</dbReference>
<evidence type="ECO:0000256" key="3">
    <source>
        <dbReference type="ARBA" id="ARBA00022576"/>
    </source>
</evidence>
<evidence type="ECO:0000256" key="1">
    <source>
        <dbReference type="ARBA" id="ARBA00001933"/>
    </source>
</evidence>
<gene>
    <name evidence="7" type="ORF">CCACVL1_30761</name>
</gene>
<sequence>MGKFLSVFSVRNMLVLSLALNVSLFLRVLVLHDSQDGSFIGLRFKKQNRQQEVTSPVSHSSSSSSSSSLTMAQGDEDRIINLDHGDPTMYENYWQKKGDETTIVIPGWQFISYFSDATNLCWFLEPEFAKQIVRLHKVVGNAVTENRYIVVGTGSTQLYQAALYALSPNTEAEPISVVSAAPFYSSYPLITDCLKSGLYKWAGDARSFSKKGPYIELVTSPNNPDGFVRHSVVNRSEGILIHDLAYYWPQYTPISSPANYDLMLFTVSKSTGHAGMRIGWALVKDKEVAKKMTKYIEINTIGVSKDSQLRAAKVLKVISDSCERSNIEQGDSFFEFSYRLMAKRWKQLRQAVHQSGLFSVPDFPPQSCKFLRCVFEPQPAFAWLKCEGEIEDCESFLRGKKILTRGGKHFGFSPKYVRISMLDRDKNYDTFVERMSTIRL</sequence>
<dbReference type="EMBL" id="AWWV01016341">
    <property type="protein sequence ID" value="OMO49891.1"/>
    <property type="molecule type" value="Genomic_DNA"/>
</dbReference>
<dbReference type="STRING" id="210143.A0A1R3FVM2"/>
<dbReference type="PANTHER" id="PTHR43795:SF22">
    <property type="entry name" value="TRYPTOPHAN AMINOTRANSFERASE-RELATED PROTEIN 2"/>
    <property type="match status" value="1"/>
</dbReference>
<dbReference type="GO" id="GO:0006520">
    <property type="term" value="P:amino acid metabolic process"/>
    <property type="evidence" value="ECO:0007669"/>
    <property type="project" value="TreeGrafter"/>
</dbReference>
<keyword evidence="8" id="KW-1185">Reference proteome</keyword>
<dbReference type="Gene3D" id="3.40.640.10">
    <property type="entry name" value="Type I PLP-dependent aspartate aminotransferase-like (Major domain)"/>
    <property type="match status" value="1"/>
</dbReference>
<dbReference type="Gene3D" id="2.10.25.30">
    <property type="entry name" value="EGF-like, alliinase"/>
    <property type="match status" value="1"/>
</dbReference>
<evidence type="ECO:0000256" key="2">
    <source>
        <dbReference type="ARBA" id="ARBA00006312"/>
    </source>
</evidence>
<evidence type="ECO:0000256" key="4">
    <source>
        <dbReference type="ARBA" id="ARBA00022898"/>
    </source>
</evidence>
<evidence type="ECO:0000313" key="8">
    <source>
        <dbReference type="Proteomes" id="UP000188268"/>
    </source>
</evidence>
<evidence type="ECO:0000259" key="6">
    <source>
        <dbReference type="Pfam" id="PF04864"/>
    </source>
</evidence>
<dbReference type="PANTHER" id="PTHR43795">
    <property type="entry name" value="BIFUNCTIONAL ASPARTATE AMINOTRANSFERASE AND GLUTAMATE/ASPARTATE-PREPHENATE AMINOTRANSFERASE-RELATED"/>
    <property type="match status" value="1"/>
</dbReference>